<dbReference type="GO" id="GO:0006979">
    <property type="term" value="P:response to oxidative stress"/>
    <property type="evidence" value="ECO:0007669"/>
    <property type="project" value="TreeGrafter"/>
</dbReference>
<sequence>MPAALILIADGTEETEFVATYDVLVRAGFSVKSVGVGLKNEFATCTRNIRIIPDEHDLGTFKYNSESPEYDVLILPGGGPGAATFCASEPVLEVISAFRVHKKWVAAICAGTTALVANVKKSDSGSEEKGTVTSHPSVEAEIKAEGWTYSQERCVVDDRFKLITSRGPGTVLLFALTIVEQLCGREKRKDVEGPMLMPASDSLDGTA</sequence>
<dbReference type="OrthoDB" id="543156at2759"/>
<name>A0A6A6YNN3_9PEZI</name>
<dbReference type="Proteomes" id="UP000504636">
    <property type="component" value="Unplaced"/>
</dbReference>
<accession>A0A6A6YNN3</accession>
<keyword evidence="5" id="KW-1185">Reference proteome</keyword>
<dbReference type="CDD" id="cd03135">
    <property type="entry name" value="GATase1_DJ-1"/>
    <property type="match status" value="1"/>
</dbReference>
<dbReference type="GO" id="GO:0005739">
    <property type="term" value="C:mitochondrion"/>
    <property type="evidence" value="ECO:0007669"/>
    <property type="project" value="TreeGrafter"/>
</dbReference>
<reference evidence="4 6" key="1">
    <citation type="journal article" date="2020" name="Stud. Mycol.">
        <title>101 Dothideomycetes genomes: a test case for predicting lifestyles and emergence of pathogens.</title>
        <authorList>
            <person name="Haridas S."/>
            <person name="Albert R."/>
            <person name="Binder M."/>
            <person name="Bloem J."/>
            <person name="Labutti K."/>
            <person name="Salamov A."/>
            <person name="Andreopoulos B."/>
            <person name="Baker S."/>
            <person name="Barry K."/>
            <person name="Bills G."/>
            <person name="Bluhm B."/>
            <person name="Cannon C."/>
            <person name="Castanera R."/>
            <person name="Culley D."/>
            <person name="Daum C."/>
            <person name="Ezra D."/>
            <person name="Gonzalez J."/>
            <person name="Henrissat B."/>
            <person name="Kuo A."/>
            <person name="Liang C."/>
            <person name="Lipzen A."/>
            <person name="Lutzoni F."/>
            <person name="Magnuson J."/>
            <person name="Mondo S."/>
            <person name="Nolan M."/>
            <person name="Ohm R."/>
            <person name="Pangilinan J."/>
            <person name="Park H.-J."/>
            <person name="Ramirez L."/>
            <person name="Alfaro M."/>
            <person name="Sun H."/>
            <person name="Tritt A."/>
            <person name="Yoshinaga Y."/>
            <person name="Zwiers L.-H."/>
            <person name="Turgeon B."/>
            <person name="Goodwin S."/>
            <person name="Spatafora J."/>
            <person name="Crous P."/>
            <person name="Grigoriev I."/>
        </authorList>
    </citation>
    <scope>NUCLEOTIDE SEQUENCE</scope>
    <source>
        <strain evidence="4 6">CBS 304.34</strain>
    </source>
</reference>
<dbReference type="RefSeq" id="XP_033577157.1">
    <property type="nucleotide sequence ID" value="XM_033719929.1"/>
</dbReference>
<dbReference type="InterPro" id="IPR050325">
    <property type="entry name" value="Prot/Nucl_acid_deglycase"/>
</dbReference>
<gene>
    <name evidence="4 6" type="ORF">BDZ99DRAFT_462792</name>
</gene>
<reference evidence="6" key="3">
    <citation type="submission" date="2025-04" db="UniProtKB">
        <authorList>
            <consortium name="RefSeq"/>
        </authorList>
    </citation>
    <scope>IDENTIFICATION</scope>
    <source>
        <strain evidence="6">CBS 304.34</strain>
    </source>
</reference>
<dbReference type="GO" id="GO:0005634">
    <property type="term" value="C:nucleus"/>
    <property type="evidence" value="ECO:0007669"/>
    <property type="project" value="TreeGrafter"/>
</dbReference>
<proteinExistence type="predicted"/>
<evidence type="ECO:0000259" key="3">
    <source>
        <dbReference type="Pfam" id="PF01965"/>
    </source>
</evidence>
<comment type="catalytic activity">
    <reaction evidence="2">
        <text>methylglyoxal + H2O = (R)-lactate + H(+)</text>
        <dbReference type="Rhea" id="RHEA:27754"/>
        <dbReference type="ChEBI" id="CHEBI:15377"/>
        <dbReference type="ChEBI" id="CHEBI:15378"/>
        <dbReference type="ChEBI" id="CHEBI:16004"/>
        <dbReference type="ChEBI" id="CHEBI:17158"/>
        <dbReference type="EC" id="4.2.1.130"/>
    </reaction>
</comment>
<evidence type="ECO:0000313" key="6">
    <source>
        <dbReference type="RefSeq" id="XP_033577157.1"/>
    </source>
</evidence>
<evidence type="ECO:0000313" key="4">
    <source>
        <dbReference type="EMBL" id="KAF2810193.1"/>
    </source>
</evidence>
<dbReference type="InterPro" id="IPR002818">
    <property type="entry name" value="DJ-1/PfpI"/>
</dbReference>
<reference evidence="6" key="2">
    <citation type="submission" date="2020-04" db="EMBL/GenBank/DDBJ databases">
        <authorList>
            <consortium name="NCBI Genome Project"/>
        </authorList>
    </citation>
    <scope>NUCLEOTIDE SEQUENCE</scope>
    <source>
        <strain evidence="6">CBS 304.34</strain>
    </source>
</reference>
<dbReference type="EC" id="4.2.1.130" evidence="1"/>
<dbReference type="NCBIfam" id="TIGR01383">
    <property type="entry name" value="not_thiJ"/>
    <property type="match status" value="1"/>
</dbReference>
<dbReference type="GO" id="GO:0019172">
    <property type="term" value="F:glyoxalase III activity"/>
    <property type="evidence" value="ECO:0007669"/>
    <property type="project" value="UniProtKB-EC"/>
</dbReference>
<dbReference type="InterPro" id="IPR006287">
    <property type="entry name" value="DJ-1"/>
</dbReference>
<evidence type="ECO:0000256" key="2">
    <source>
        <dbReference type="ARBA" id="ARBA00048082"/>
    </source>
</evidence>
<dbReference type="EMBL" id="MU003700">
    <property type="protein sequence ID" value="KAF2810193.1"/>
    <property type="molecule type" value="Genomic_DNA"/>
</dbReference>
<dbReference type="PANTHER" id="PTHR48094">
    <property type="entry name" value="PROTEIN/NUCLEIC ACID DEGLYCASE DJ-1-RELATED"/>
    <property type="match status" value="1"/>
</dbReference>
<dbReference type="PANTHER" id="PTHR48094:SF12">
    <property type="entry name" value="PARKINSON DISEASE PROTEIN 7 HOMOLOG"/>
    <property type="match status" value="1"/>
</dbReference>
<dbReference type="InterPro" id="IPR029062">
    <property type="entry name" value="Class_I_gatase-like"/>
</dbReference>
<evidence type="ECO:0000256" key="1">
    <source>
        <dbReference type="ARBA" id="ARBA00013134"/>
    </source>
</evidence>
<evidence type="ECO:0000313" key="5">
    <source>
        <dbReference type="Proteomes" id="UP000504636"/>
    </source>
</evidence>
<organism evidence="4">
    <name type="scientific">Mytilinidion resinicola</name>
    <dbReference type="NCBI Taxonomy" id="574789"/>
    <lineage>
        <taxon>Eukaryota</taxon>
        <taxon>Fungi</taxon>
        <taxon>Dikarya</taxon>
        <taxon>Ascomycota</taxon>
        <taxon>Pezizomycotina</taxon>
        <taxon>Dothideomycetes</taxon>
        <taxon>Pleosporomycetidae</taxon>
        <taxon>Mytilinidiales</taxon>
        <taxon>Mytilinidiaceae</taxon>
        <taxon>Mytilinidion</taxon>
    </lineage>
</organism>
<dbReference type="SUPFAM" id="SSF52317">
    <property type="entry name" value="Class I glutamine amidotransferase-like"/>
    <property type="match status" value="1"/>
</dbReference>
<dbReference type="Gene3D" id="3.40.50.880">
    <property type="match status" value="1"/>
</dbReference>
<protein>
    <recommendedName>
        <fullName evidence="1">D-lactate dehydratase</fullName>
        <ecNumber evidence="1">4.2.1.130</ecNumber>
    </recommendedName>
</protein>
<dbReference type="GO" id="GO:1903189">
    <property type="term" value="P:glyoxal metabolic process"/>
    <property type="evidence" value="ECO:0007669"/>
    <property type="project" value="TreeGrafter"/>
</dbReference>
<dbReference type="Pfam" id="PF01965">
    <property type="entry name" value="DJ-1_PfpI"/>
    <property type="match status" value="1"/>
</dbReference>
<dbReference type="AlphaFoldDB" id="A0A6A6YNN3"/>
<dbReference type="GeneID" id="54460822"/>
<feature type="domain" description="DJ-1/PfpI" evidence="3">
    <location>
        <begin position="4"/>
        <end position="181"/>
    </location>
</feature>